<evidence type="ECO:0000313" key="1">
    <source>
        <dbReference type="EMBL" id="CAG5078552.1"/>
    </source>
</evidence>
<evidence type="ECO:0000313" key="2">
    <source>
        <dbReference type="Proteomes" id="UP001158576"/>
    </source>
</evidence>
<dbReference type="EMBL" id="OU015568">
    <property type="protein sequence ID" value="CAG5078552.1"/>
    <property type="molecule type" value="Genomic_DNA"/>
</dbReference>
<keyword evidence="2" id="KW-1185">Reference proteome</keyword>
<protein>
    <submittedName>
        <fullName evidence="1">Oidioi.mRNA.OKI2018_I69.PAR.g9019.t1.cds</fullName>
    </submittedName>
</protein>
<gene>
    <name evidence="1" type="ORF">OKIOD_LOCUS577</name>
</gene>
<accession>A0ABN7RJP9</accession>
<reference evidence="1 2" key="1">
    <citation type="submission" date="2021-04" db="EMBL/GenBank/DDBJ databases">
        <authorList>
            <person name="Bliznina A."/>
        </authorList>
    </citation>
    <scope>NUCLEOTIDE SEQUENCE [LARGE SCALE GENOMIC DNA]</scope>
</reference>
<dbReference type="Proteomes" id="UP001158576">
    <property type="component" value="Chromosome PAR"/>
</dbReference>
<proteinExistence type="predicted"/>
<sequence>MKVFGSILASASASVFVHPHVHTRLQAAGLEKEGKSIECFFTCMGDLMRADIKCSFEFDYQSEEYYRCMEGPNQEFEACIQADGCIEADGTCINRCEPILLDDIDACEEGLASGELAYLDYVICMNTASLNFSKCWDDCTCEMPWCNCIPPSKAEKLSWLPYDVICYPDPEF</sequence>
<name>A0ABN7RJP9_OIKDI</name>
<organism evidence="1 2">
    <name type="scientific">Oikopleura dioica</name>
    <name type="common">Tunicate</name>
    <dbReference type="NCBI Taxonomy" id="34765"/>
    <lineage>
        <taxon>Eukaryota</taxon>
        <taxon>Metazoa</taxon>
        <taxon>Chordata</taxon>
        <taxon>Tunicata</taxon>
        <taxon>Appendicularia</taxon>
        <taxon>Copelata</taxon>
        <taxon>Oikopleuridae</taxon>
        <taxon>Oikopleura</taxon>
    </lineage>
</organism>